<feature type="region of interest" description="Disordered" evidence="1">
    <location>
        <begin position="32"/>
        <end position="59"/>
    </location>
</feature>
<reference evidence="2 3" key="1">
    <citation type="journal article" date="2012" name="J. Bacteriol.">
        <title>Draft Genome Sequence of Mesorhizobium alhagi CCNWXJ12-2T, a Novel Salt-Resistant Species Isolated from the Desert of Northwestern China.</title>
        <authorList>
            <person name="Zhou M."/>
            <person name="Chen W."/>
            <person name="Chen H."/>
            <person name="Wei G."/>
        </authorList>
    </citation>
    <scope>NUCLEOTIDE SEQUENCE [LARGE SCALE GENOMIC DNA]</scope>
    <source>
        <strain evidence="2 3">CCNWXJ12-2</strain>
    </source>
</reference>
<accession>H0HR27</accession>
<dbReference type="Proteomes" id="UP000003250">
    <property type="component" value="Unassembled WGS sequence"/>
</dbReference>
<keyword evidence="3" id="KW-1185">Reference proteome</keyword>
<evidence type="ECO:0000313" key="2">
    <source>
        <dbReference type="EMBL" id="EHK56807.1"/>
    </source>
</evidence>
<sequence length="59" mass="6565">MFLLATLKKCAFKQPGSGTRDQKPLAKIERPITKLRDSDGSPPIKALPRQDKALPTRYA</sequence>
<feature type="compositionally biased region" description="Basic and acidic residues" evidence="1">
    <location>
        <begin position="48"/>
        <end position="59"/>
    </location>
</feature>
<evidence type="ECO:0000313" key="3">
    <source>
        <dbReference type="Proteomes" id="UP000003250"/>
    </source>
</evidence>
<gene>
    <name evidence="2" type="ORF">MAXJ12_13051</name>
</gene>
<protein>
    <submittedName>
        <fullName evidence="2">Uncharacterized protein</fullName>
    </submittedName>
</protein>
<organism evidence="2 3">
    <name type="scientific">Mesorhizobium alhagi CCNWXJ12-2</name>
    <dbReference type="NCBI Taxonomy" id="1107882"/>
    <lineage>
        <taxon>Bacteria</taxon>
        <taxon>Pseudomonadati</taxon>
        <taxon>Pseudomonadota</taxon>
        <taxon>Alphaproteobacteria</taxon>
        <taxon>Hyphomicrobiales</taxon>
        <taxon>Phyllobacteriaceae</taxon>
        <taxon>Allomesorhizobium</taxon>
    </lineage>
</organism>
<dbReference type="AlphaFoldDB" id="H0HR27"/>
<name>H0HR27_9HYPH</name>
<evidence type="ECO:0000256" key="1">
    <source>
        <dbReference type="SAM" id="MobiDB-lite"/>
    </source>
</evidence>
<proteinExistence type="predicted"/>
<dbReference type="EMBL" id="AHAM01000098">
    <property type="protein sequence ID" value="EHK56807.1"/>
    <property type="molecule type" value="Genomic_DNA"/>
</dbReference>